<proteinExistence type="predicted"/>
<keyword evidence="2" id="KW-1185">Reference proteome</keyword>
<dbReference type="KEGG" id="tvd:SG34_031540"/>
<reference evidence="1 2" key="2">
    <citation type="journal article" date="2022" name="Mar. Drugs">
        <title>Bioassay-Guided Fractionation Leads to the Detection of Cholic Acid Generated by the Rare Thalassomonas sp.</title>
        <authorList>
            <person name="Pheiffer F."/>
            <person name="Schneider Y.K."/>
            <person name="Hansen E.H."/>
            <person name="Andersen J.H."/>
            <person name="Isaksson J."/>
            <person name="Busche T."/>
            <person name="R C."/>
            <person name="Kalinowski J."/>
            <person name="Zyl L.V."/>
            <person name="Trindade M."/>
        </authorList>
    </citation>
    <scope>NUCLEOTIDE SEQUENCE [LARGE SCALE GENOMIC DNA]</scope>
    <source>
        <strain evidence="1 2">XOM25</strain>
    </source>
</reference>
<evidence type="ECO:0000313" key="2">
    <source>
        <dbReference type="Proteomes" id="UP000032352"/>
    </source>
</evidence>
<dbReference type="Proteomes" id="UP000032352">
    <property type="component" value="Chromosome pTvir"/>
</dbReference>
<gene>
    <name evidence="1" type="ORF">SG34_031540</name>
</gene>
<evidence type="ECO:0000313" key="1">
    <source>
        <dbReference type="EMBL" id="WDE08459.1"/>
    </source>
</evidence>
<sequence>MARSNDMPEFHSVKVFVTENTPTRRRHLPVTVDIPFAHGLTSCFINYSATKNLPLALEGGQAHV</sequence>
<dbReference type="EMBL" id="CP059734">
    <property type="protein sequence ID" value="WDE08459.1"/>
    <property type="molecule type" value="Genomic_DNA"/>
</dbReference>
<name>A0AAF0CE05_9GAMM</name>
<accession>A0AAF0CE05</accession>
<protein>
    <submittedName>
        <fullName evidence="1">Uncharacterized protein</fullName>
    </submittedName>
</protein>
<reference evidence="1 2" key="1">
    <citation type="journal article" date="2015" name="Genome Announc.">
        <title>Draft Genome Sequences of Marine Isolates of Thalassomonas viridans and Thalassomonas actiniarum.</title>
        <authorList>
            <person name="Olonade I."/>
            <person name="van Zyl L.J."/>
            <person name="Trindade M."/>
        </authorList>
    </citation>
    <scope>NUCLEOTIDE SEQUENCE [LARGE SCALE GENOMIC DNA]</scope>
    <source>
        <strain evidence="1 2">XOM25</strain>
    </source>
</reference>
<organism evidence="1 2">
    <name type="scientific">Thalassomonas viridans</name>
    <dbReference type="NCBI Taxonomy" id="137584"/>
    <lineage>
        <taxon>Bacteria</taxon>
        <taxon>Pseudomonadati</taxon>
        <taxon>Pseudomonadota</taxon>
        <taxon>Gammaproteobacteria</taxon>
        <taxon>Alteromonadales</taxon>
        <taxon>Colwelliaceae</taxon>
        <taxon>Thalassomonas</taxon>
    </lineage>
</organism>
<dbReference type="RefSeq" id="WP_152647098.1">
    <property type="nucleotide sequence ID" value="NZ_CP059734.1"/>
</dbReference>
<dbReference type="AlphaFoldDB" id="A0AAF0CE05"/>